<dbReference type="RefSeq" id="WP_016177048.1">
    <property type="nucleotide sequence ID" value="NZ_CP065535.1"/>
</dbReference>
<dbReference type="InterPro" id="IPR013785">
    <property type="entry name" value="Aldolase_TIM"/>
</dbReference>
<evidence type="ECO:0000259" key="5">
    <source>
        <dbReference type="Pfam" id="PF04055"/>
    </source>
</evidence>
<evidence type="ECO:0000313" key="6">
    <source>
        <dbReference type="EMBL" id="PEH44118.1"/>
    </source>
</evidence>
<evidence type="ECO:0000256" key="4">
    <source>
        <dbReference type="ARBA" id="ARBA00023014"/>
    </source>
</evidence>
<name>A0A377L1L8_9ENTE</name>
<dbReference type="Gene3D" id="3.20.20.70">
    <property type="entry name" value="Aldolase class I"/>
    <property type="match status" value="1"/>
</dbReference>
<sequence>MGKNKQEKAIMPSSAGIITTYKCTAECEDCCFNCSRKKTSIMNTQQLIHIIEELISLESVKVIVFTGGEATLLGNTLIEGINYATKNGLATRLVTNGHWASNPVRAEKYVKKLKDAGLKEINFSTGDQHQKYVRVDKVLLGSLMAIEQDIPVSISLETHRFAKFRENDLKSNPIFKKIMDSKNKDLFTYICSS</sequence>
<dbReference type="GO" id="GO:0003824">
    <property type="term" value="F:catalytic activity"/>
    <property type="evidence" value="ECO:0007669"/>
    <property type="project" value="InterPro"/>
</dbReference>
<dbReference type="SUPFAM" id="SSF102114">
    <property type="entry name" value="Radical SAM enzymes"/>
    <property type="match status" value="1"/>
</dbReference>
<proteinExistence type="predicted"/>
<feature type="domain" description="Radical SAM core" evidence="5">
    <location>
        <begin position="17"/>
        <end position="124"/>
    </location>
</feature>
<dbReference type="AlphaFoldDB" id="A0A377L1L8"/>
<dbReference type="EMBL" id="PDEB01000004">
    <property type="protein sequence ID" value="PEH44118.1"/>
    <property type="molecule type" value="Genomic_DNA"/>
</dbReference>
<dbReference type="InterPro" id="IPR050377">
    <property type="entry name" value="Radical_SAM_PqqE_MftC-like"/>
</dbReference>
<reference evidence="6 7" key="1">
    <citation type="submission" date="2017-09" db="EMBL/GenBank/DDBJ databases">
        <title>FDA dAtabase for Regulatory Grade micrObial Sequences (FDA-ARGOS): Supporting development and validation of Infectious Disease Dx tests.</title>
        <authorList>
            <person name="Minogue T."/>
            <person name="Wolcott M."/>
            <person name="Wasieloski L."/>
            <person name="Aguilar W."/>
            <person name="Moore D."/>
            <person name="Tallon L.J."/>
            <person name="Sadzewicz L."/>
            <person name="Ott S."/>
            <person name="Zhao X."/>
            <person name="Nagaraj S."/>
            <person name="Vavikolanu K."/>
            <person name="Aluvathingal J."/>
            <person name="Nadendla S."/>
            <person name="Sichtig H."/>
        </authorList>
    </citation>
    <scope>NUCLEOTIDE SEQUENCE [LARGE SCALE GENOMIC DNA]</scope>
    <source>
        <strain evidence="6 7">FDAARGOS_396</strain>
    </source>
</reference>
<dbReference type="PANTHER" id="PTHR11228">
    <property type="entry name" value="RADICAL SAM DOMAIN PROTEIN"/>
    <property type="match status" value="1"/>
</dbReference>
<comment type="caution">
    <text evidence="6">The sequence shown here is derived from an EMBL/GenBank/DDBJ whole genome shotgun (WGS) entry which is preliminary data.</text>
</comment>
<evidence type="ECO:0000256" key="1">
    <source>
        <dbReference type="ARBA" id="ARBA00022691"/>
    </source>
</evidence>
<gene>
    <name evidence="6" type="ORF">CRM96_03425</name>
</gene>
<dbReference type="CDD" id="cd01335">
    <property type="entry name" value="Radical_SAM"/>
    <property type="match status" value="1"/>
</dbReference>
<dbReference type="InterPro" id="IPR007197">
    <property type="entry name" value="rSAM"/>
</dbReference>
<keyword evidence="4" id="KW-0411">Iron-sulfur</keyword>
<dbReference type="SFLD" id="SFLDS00029">
    <property type="entry name" value="Radical_SAM"/>
    <property type="match status" value="1"/>
</dbReference>
<evidence type="ECO:0000313" key="7">
    <source>
        <dbReference type="Proteomes" id="UP000220669"/>
    </source>
</evidence>
<dbReference type="PANTHER" id="PTHR11228:SF34">
    <property type="entry name" value="TUNGSTEN-CONTAINING ALDEHYDE FERREDOXIN OXIDOREDUCTASE COFACTOR MODIFYING PROTEIN"/>
    <property type="match status" value="1"/>
</dbReference>
<dbReference type="GO" id="GO:0046872">
    <property type="term" value="F:metal ion binding"/>
    <property type="evidence" value="ECO:0007669"/>
    <property type="project" value="UniProtKB-KW"/>
</dbReference>
<dbReference type="GO" id="GO:0051536">
    <property type="term" value="F:iron-sulfur cluster binding"/>
    <property type="evidence" value="ECO:0007669"/>
    <property type="project" value="UniProtKB-KW"/>
</dbReference>
<protein>
    <submittedName>
        <fullName evidence="6">Radical SAM protein</fullName>
    </submittedName>
</protein>
<keyword evidence="3" id="KW-0408">Iron</keyword>
<keyword evidence="2" id="KW-0479">Metal-binding</keyword>
<dbReference type="Pfam" id="PF04055">
    <property type="entry name" value="Radical_SAM"/>
    <property type="match status" value="1"/>
</dbReference>
<evidence type="ECO:0000256" key="3">
    <source>
        <dbReference type="ARBA" id="ARBA00023004"/>
    </source>
</evidence>
<dbReference type="InterPro" id="IPR058240">
    <property type="entry name" value="rSAM_sf"/>
</dbReference>
<organism evidence="6 7">
    <name type="scientific">Enterococcus durans</name>
    <dbReference type="NCBI Taxonomy" id="53345"/>
    <lineage>
        <taxon>Bacteria</taxon>
        <taxon>Bacillati</taxon>
        <taxon>Bacillota</taxon>
        <taxon>Bacilli</taxon>
        <taxon>Lactobacillales</taxon>
        <taxon>Enterococcaceae</taxon>
        <taxon>Enterococcus</taxon>
    </lineage>
</organism>
<dbReference type="OrthoDB" id="6457556at2"/>
<dbReference type="Proteomes" id="UP000220669">
    <property type="component" value="Unassembled WGS sequence"/>
</dbReference>
<evidence type="ECO:0000256" key="2">
    <source>
        <dbReference type="ARBA" id="ARBA00022723"/>
    </source>
</evidence>
<accession>A0A377L1L8</accession>
<keyword evidence="1" id="KW-0949">S-adenosyl-L-methionine</keyword>